<dbReference type="InterPro" id="IPR050398">
    <property type="entry name" value="HssS/ArlS-like"/>
</dbReference>
<dbReference type="SMART" id="SM00388">
    <property type="entry name" value="HisKA"/>
    <property type="match status" value="1"/>
</dbReference>
<dbReference type="SUPFAM" id="SSF47384">
    <property type="entry name" value="Homodimeric domain of signal transducing histidine kinase"/>
    <property type="match status" value="1"/>
</dbReference>
<feature type="domain" description="HAMP" evidence="16">
    <location>
        <begin position="164"/>
        <end position="217"/>
    </location>
</feature>
<dbReference type="Pfam" id="PF02518">
    <property type="entry name" value="HATPase_c"/>
    <property type="match status" value="1"/>
</dbReference>
<evidence type="ECO:0000256" key="4">
    <source>
        <dbReference type="ARBA" id="ARBA00022475"/>
    </source>
</evidence>
<feature type="transmembrane region" description="Helical" evidence="14">
    <location>
        <begin position="143"/>
        <end position="162"/>
    </location>
</feature>
<dbReference type="Proteomes" id="UP001231941">
    <property type="component" value="Unassembled WGS sequence"/>
</dbReference>
<dbReference type="SMART" id="SM00304">
    <property type="entry name" value="HAMP"/>
    <property type="match status" value="1"/>
</dbReference>
<dbReference type="InterPro" id="IPR003594">
    <property type="entry name" value="HATPase_dom"/>
</dbReference>
<keyword evidence="9 17" id="KW-0418">Kinase</keyword>
<keyword evidence="18" id="KW-1185">Reference proteome</keyword>
<dbReference type="InterPro" id="IPR004358">
    <property type="entry name" value="Sig_transdc_His_kin-like_C"/>
</dbReference>
<evidence type="ECO:0000256" key="12">
    <source>
        <dbReference type="ARBA" id="ARBA00023012"/>
    </source>
</evidence>
<evidence type="ECO:0000256" key="8">
    <source>
        <dbReference type="ARBA" id="ARBA00022741"/>
    </source>
</evidence>
<dbReference type="EC" id="2.7.13.3" evidence="3"/>
<feature type="domain" description="Histidine kinase" evidence="15">
    <location>
        <begin position="225"/>
        <end position="439"/>
    </location>
</feature>
<keyword evidence="11 14" id="KW-1133">Transmembrane helix</keyword>
<keyword evidence="12" id="KW-0902">Two-component regulatory system</keyword>
<proteinExistence type="predicted"/>
<evidence type="ECO:0000256" key="9">
    <source>
        <dbReference type="ARBA" id="ARBA00022777"/>
    </source>
</evidence>
<dbReference type="InterPro" id="IPR005467">
    <property type="entry name" value="His_kinase_dom"/>
</dbReference>
<evidence type="ECO:0000256" key="10">
    <source>
        <dbReference type="ARBA" id="ARBA00022840"/>
    </source>
</evidence>
<keyword evidence="7 14" id="KW-0812">Transmembrane</keyword>
<dbReference type="SUPFAM" id="SSF55874">
    <property type="entry name" value="ATPase domain of HSP90 chaperone/DNA topoisomerase II/histidine kinase"/>
    <property type="match status" value="1"/>
</dbReference>
<evidence type="ECO:0000259" key="16">
    <source>
        <dbReference type="PROSITE" id="PS50885"/>
    </source>
</evidence>
<keyword evidence="4" id="KW-1003">Cell membrane</keyword>
<dbReference type="Gene3D" id="1.10.287.130">
    <property type="match status" value="1"/>
</dbReference>
<dbReference type="SUPFAM" id="SSF158472">
    <property type="entry name" value="HAMP domain-like"/>
    <property type="match status" value="1"/>
</dbReference>
<dbReference type="CDD" id="cd06225">
    <property type="entry name" value="HAMP"/>
    <property type="match status" value="1"/>
</dbReference>
<evidence type="ECO:0000256" key="11">
    <source>
        <dbReference type="ARBA" id="ARBA00022989"/>
    </source>
</evidence>
<dbReference type="PROSITE" id="PS50885">
    <property type="entry name" value="HAMP"/>
    <property type="match status" value="1"/>
</dbReference>
<feature type="transmembrane region" description="Helical" evidence="14">
    <location>
        <begin position="6"/>
        <end position="25"/>
    </location>
</feature>
<evidence type="ECO:0000256" key="13">
    <source>
        <dbReference type="ARBA" id="ARBA00023136"/>
    </source>
</evidence>
<evidence type="ECO:0000256" key="5">
    <source>
        <dbReference type="ARBA" id="ARBA00022553"/>
    </source>
</evidence>
<dbReference type="Gene3D" id="6.10.340.10">
    <property type="match status" value="1"/>
</dbReference>
<keyword evidence="8" id="KW-0547">Nucleotide-binding</keyword>
<dbReference type="PANTHER" id="PTHR45528:SF12">
    <property type="entry name" value="SENSOR HISTIDINE KINASE ARSS"/>
    <property type="match status" value="1"/>
</dbReference>
<comment type="caution">
    <text evidence="17">The sequence shown here is derived from an EMBL/GenBank/DDBJ whole genome shotgun (WGS) entry which is preliminary data.</text>
</comment>
<dbReference type="SMART" id="SM00387">
    <property type="entry name" value="HATPase_c"/>
    <property type="match status" value="1"/>
</dbReference>
<evidence type="ECO:0000256" key="14">
    <source>
        <dbReference type="SAM" id="Phobius"/>
    </source>
</evidence>
<dbReference type="InterPro" id="IPR036890">
    <property type="entry name" value="HATPase_C_sf"/>
</dbReference>
<dbReference type="EMBL" id="JAVAMP010000011">
    <property type="protein sequence ID" value="MDP5276028.1"/>
    <property type="molecule type" value="Genomic_DNA"/>
</dbReference>
<keyword evidence="10" id="KW-0067">ATP-binding</keyword>
<dbReference type="Pfam" id="PF00672">
    <property type="entry name" value="HAMP"/>
    <property type="match status" value="1"/>
</dbReference>
<comment type="catalytic activity">
    <reaction evidence="1">
        <text>ATP + protein L-histidine = ADP + protein N-phospho-L-histidine.</text>
        <dbReference type="EC" id="2.7.13.3"/>
    </reaction>
</comment>
<dbReference type="PROSITE" id="PS50109">
    <property type="entry name" value="HIS_KIN"/>
    <property type="match status" value="1"/>
</dbReference>
<dbReference type="CDD" id="cd00082">
    <property type="entry name" value="HisKA"/>
    <property type="match status" value="1"/>
</dbReference>
<keyword evidence="13 14" id="KW-0472">Membrane</keyword>
<organism evidence="17 18">
    <name type="scientific">Chengkuizengella axinellae</name>
    <dbReference type="NCBI Taxonomy" id="3064388"/>
    <lineage>
        <taxon>Bacteria</taxon>
        <taxon>Bacillati</taxon>
        <taxon>Bacillota</taxon>
        <taxon>Bacilli</taxon>
        <taxon>Bacillales</taxon>
        <taxon>Paenibacillaceae</taxon>
        <taxon>Chengkuizengella</taxon>
    </lineage>
</organism>
<evidence type="ECO:0000256" key="6">
    <source>
        <dbReference type="ARBA" id="ARBA00022679"/>
    </source>
</evidence>
<gene>
    <name evidence="17" type="ORF">Q5Y73_18165</name>
</gene>
<dbReference type="PANTHER" id="PTHR45528">
    <property type="entry name" value="SENSOR HISTIDINE KINASE CPXA"/>
    <property type="match status" value="1"/>
</dbReference>
<keyword evidence="6" id="KW-0808">Transferase</keyword>
<evidence type="ECO:0000259" key="15">
    <source>
        <dbReference type="PROSITE" id="PS50109"/>
    </source>
</evidence>
<protein>
    <recommendedName>
        <fullName evidence="3">histidine kinase</fullName>
        <ecNumber evidence="3">2.7.13.3</ecNumber>
    </recommendedName>
</protein>
<dbReference type="InterPro" id="IPR003661">
    <property type="entry name" value="HisK_dim/P_dom"/>
</dbReference>
<evidence type="ECO:0000256" key="1">
    <source>
        <dbReference type="ARBA" id="ARBA00000085"/>
    </source>
</evidence>
<dbReference type="GO" id="GO:0016301">
    <property type="term" value="F:kinase activity"/>
    <property type="evidence" value="ECO:0007669"/>
    <property type="project" value="UniProtKB-KW"/>
</dbReference>
<reference evidence="17 18" key="1">
    <citation type="submission" date="2023-08" db="EMBL/GenBank/DDBJ databases">
        <authorList>
            <person name="Park J.-S."/>
        </authorList>
    </citation>
    <scope>NUCLEOTIDE SEQUENCE [LARGE SCALE GENOMIC DNA]</scope>
    <source>
        <strain evidence="17 18">2205SS18-9</strain>
    </source>
</reference>
<dbReference type="Gene3D" id="3.30.565.10">
    <property type="entry name" value="Histidine kinase-like ATPase, C-terminal domain"/>
    <property type="match status" value="1"/>
</dbReference>
<keyword evidence="5" id="KW-0597">Phosphoprotein</keyword>
<comment type="subcellular location">
    <subcellularLocation>
        <location evidence="2">Cell membrane</location>
        <topology evidence="2">Multi-pass membrane protein</topology>
    </subcellularLocation>
</comment>
<dbReference type="RefSeq" id="WP_305993336.1">
    <property type="nucleotide sequence ID" value="NZ_JAVAMP010000011.1"/>
</dbReference>
<dbReference type="InterPro" id="IPR003660">
    <property type="entry name" value="HAMP_dom"/>
</dbReference>
<accession>A0ABT9J3G9</accession>
<evidence type="ECO:0000256" key="7">
    <source>
        <dbReference type="ARBA" id="ARBA00022692"/>
    </source>
</evidence>
<sequence>MSFVFMFVFFLIFYRILFEIMMSGFKEQQQEEIIRKSEVLSVLPSIDELQVNEWLERLVIEGERIRIVNSFGQMMYEASSEYKVDFPETIFVNEPSFHRENKNELVIYTYRYPIDDTDFSGSIELSRDMKLLTNQMIKPMRSLLFLGGATAAMLSGLVSFFLSRQLLLPMREMIRTMKRIRQKSLKERMPLYNRNDEIGRLSEMFNEMMNELESSFNQQKQFIEDASHELRTPITILEGHLNLLNRWGKDNPEVLEESLRTSSQELNRLKQLVLALLELNQSEVEENTLPKEIINPYVRLKKIMEDFKPMHPEVVFTLYGDEKETVLIDGNRFDQIFRILVDNALKYAESEQIIVKINKDSNQITISVEDKGIGISQEHLPHLFNRFYRADKSRSRVQGGSGLGLAIAKNLTEKYGGKIEIDSKIKKGTTVKVSFSAIYLS</sequence>
<evidence type="ECO:0000256" key="3">
    <source>
        <dbReference type="ARBA" id="ARBA00012438"/>
    </source>
</evidence>
<name>A0ABT9J3G9_9BACL</name>
<evidence type="ECO:0000313" key="17">
    <source>
        <dbReference type="EMBL" id="MDP5276028.1"/>
    </source>
</evidence>
<dbReference type="InterPro" id="IPR036097">
    <property type="entry name" value="HisK_dim/P_sf"/>
</dbReference>
<dbReference type="Pfam" id="PF00512">
    <property type="entry name" value="HisKA"/>
    <property type="match status" value="1"/>
</dbReference>
<evidence type="ECO:0000313" key="18">
    <source>
        <dbReference type="Proteomes" id="UP001231941"/>
    </source>
</evidence>
<evidence type="ECO:0000256" key="2">
    <source>
        <dbReference type="ARBA" id="ARBA00004651"/>
    </source>
</evidence>
<dbReference type="PRINTS" id="PR00344">
    <property type="entry name" value="BCTRLSENSOR"/>
</dbReference>